<dbReference type="GO" id="GO:0016810">
    <property type="term" value="F:hydrolase activity, acting on carbon-nitrogen (but not peptide) bonds"/>
    <property type="evidence" value="ECO:0007669"/>
    <property type="project" value="InterPro"/>
</dbReference>
<dbReference type="AlphaFoldDB" id="A0A8H3ZZH3"/>
<organism evidence="4 5">
    <name type="scientific">Gigaspora margarita</name>
    <dbReference type="NCBI Taxonomy" id="4874"/>
    <lineage>
        <taxon>Eukaryota</taxon>
        <taxon>Fungi</taxon>
        <taxon>Fungi incertae sedis</taxon>
        <taxon>Mucoromycota</taxon>
        <taxon>Glomeromycotina</taxon>
        <taxon>Glomeromycetes</taxon>
        <taxon>Diversisporales</taxon>
        <taxon>Gigasporaceae</taxon>
        <taxon>Gigaspora</taxon>
    </lineage>
</organism>
<keyword evidence="5" id="KW-1185">Reference proteome</keyword>
<feature type="domain" description="Urease alpha-subunit N-terminal" evidence="3">
    <location>
        <begin position="4"/>
        <end position="73"/>
    </location>
</feature>
<evidence type="ECO:0000313" key="4">
    <source>
        <dbReference type="EMBL" id="KAF0376993.1"/>
    </source>
</evidence>
<comment type="caution">
    <text evidence="4">The sequence shown here is derived from an EMBL/GenBank/DDBJ whole genome shotgun (WGS) entry which is preliminary data.</text>
</comment>
<dbReference type="Gene3D" id="2.30.40.10">
    <property type="entry name" value="Urease, subunit C, domain 1"/>
    <property type="match status" value="2"/>
</dbReference>
<dbReference type="Pfam" id="PF00449">
    <property type="entry name" value="Urease_alpha"/>
    <property type="match status" value="1"/>
</dbReference>
<reference evidence="4 5" key="1">
    <citation type="journal article" date="2019" name="Environ. Microbiol.">
        <title>At the nexus of three kingdoms: the genome of the mycorrhizal fungus Gigaspora margarita provides insights into plant, endobacterial and fungal interactions.</title>
        <authorList>
            <person name="Venice F."/>
            <person name="Ghignone S."/>
            <person name="Salvioli di Fossalunga A."/>
            <person name="Amselem J."/>
            <person name="Novero M."/>
            <person name="Xianan X."/>
            <person name="Sedzielewska Toro K."/>
            <person name="Morin E."/>
            <person name="Lipzen A."/>
            <person name="Grigoriev I.V."/>
            <person name="Henrissat B."/>
            <person name="Martin F.M."/>
            <person name="Bonfante P."/>
        </authorList>
    </citation>
    <scope>NUCLEOTIDE SEQUENCE [LARGE SCALE GENOMIC DNA]</scope>
    <source>
        <strain evidence="4 5">BEG34</strain>
    </source>
</reference>
<proteinExistence type="predicted"/>
<name>A0A8H3ZZH3_GIGMA</name>
<dbReference type="InterPro" id="IPR011612">
    <property type="entry name" value="Urease_alpha_N_dom"/>
</dbReference>
<dbReference type="Proteomes" id="UP000439903">
    <property type="component" value="Unassembled WGS sequence"/>
</dbReference>
<keyword evidence="1" id="KW-0479">Metal-binding</keyword>
<dbReference type="EMBL" id="WTPW01002575">
    <property type="protein sequence ID" value="KAF0376993.1"/>
    <property type="molecule type" value="Genomic_DNA"/>
</dbReference>
<dbReference type="SUPFAM" id="SSF51338">
    <property type="entry name" value="Composite domain of metallo-dependent hydrolases"/>
    <property type="match status" value="1"/>
</dbReference>
<keyword evidence="2" id="KW-0378">Hydrolase</keyword>
<dbReference type="PANTHER" id="PTHR33569:SF1">
    <property type="entry name" value="UREASE"/>
    <property type="match status" value="1"/>
</dbReference>
<evidence type="ECO:0000259" key="3">
    <source>
        <dbReference type="Pfam" id="PF00449"/>
    </source>
</evidence>
<sequence length="77" mass="8201">MQILWSEIEKDYTVYGDKCKFGGGKVLRKGIDQSTSVTDTDALDLANIGVKGSHIAGIGKASNPDVMDGVTPDQCLK</sequence>
<protein>
    <submittedName>
        <fullName evidence="4">Urease</fullName>
    </submittedName>
</protein>
<gene>
    <name evidence="4" type="ORF">F8M41_012679</name>
</gene>
<accession>A0A8H3ZZH3</accession>
<dbReference type="OrthoDB" id="1708534at2759"/>
<dbReference type="InterPro" id="IPR011059">
    <property type="entry name" value="Metal-dep_hydrolase_composite"/>
</dbReference>
<dbReference type="InterPro" id="IPR050069">
    <property type="entry name" value="Urease_subunit"/>
</dbReference>
<evidence type="ECO:0000256" key="1">
    <source>
        <dbReference type="ARBA" id="ARBA00022723"/>
    </source>
</evidence>
<evidence type="ECO:0000256" key="2">
    <source>
        <dbReference type="ARBA" id="ARBA00022801"/>
    </source>
</evidence>
<dbReference type="PANTHER" id="PTHR33569">
    <property type="entry name" value="UREASE"/>
    <property type="match status" value="1"/>
</dbReference>
<evidence type="ECO:0000313" key="5">
    <source>
        <dbReference type="Proteomes" id="UP000439903"/>
    </source>
</evidence>
<dbReference type="GO" id="GO:0046872">
    <property type="term" value="F:metal ion binding"/>
    <property type="evidence" value="ECO:0007669"/>
    <property type="project" value="UniProtKB-KW"/>
</dbReference>